<dbReference type="Pfam" id="PF02684">
    <property type="entry name" value="LpxB"/>
    <property type="match status" value="1"/>
</dbReference>
<comment type="catalytic activity">
    <reaction evidence="7">
        <text>a lipid X + a UDP-2-N,3-O-bis[(3R)-3-hydroxyacyl]-alpha-D-glucosamine = a lipid A disaccharide + UDP + H(+)</text>
        <dbReference type="Rhea" id="RHEA:67828"/>
        <dbReference type="ChEBI" id="CHEBI:15378"/>
        <dbReference type="ChEBI" id="CHEBI:58223"/>
        <dbReference type="ChEBI" id="CHEBI:137748"/>
        <dbReference type="ChEBI" id="CHEBI:176338"/>
        <dbReference type="ChEBI" id="CHEBI:176343"/>
        <dbReference type="EC" id="2.4.1.182"/>
    </reaction>
</comment>
<dbReference type="GO" id="GO:0005543">
    <property type="term" value="F:phospholipid binding"/>
    <property type="evidence" value="ECO:0007669"/>
    <property type="project" value="TreeGrafter"/>
</dbReference>
<comment type="caution">
    <text evidence="8">The sequence shown here is derived from an EMBL/GenBank/DDBJ whole genome shotgun (WGS) entry which is preliminary data.</text>
</comment>
<keyword evidence="3" id="KW-0441">Lipid A biosynthesis</keyword>
<dbReference type="SUPFAM" id="SSF53756">
    <property type="entry name" value="UDP-Glycosyltransferase/glycogen phosphorylase"/>
    <property type="match status" value="1"/>
</dbReference>
<evidence type="ECO:0000313" key="8">
    <source>
        <dbReference type="EMBL" id="KAG6430284.1"/>
    </source>
</evidence>
<proteinExistence type="predicted"/>
<dbReference type="GO" id="GO:0009245">
    <property type="term" value="P:lipid A biosynthetic process"/>
    <property type="evidence" value="ECO:0007669"/>
    <property type="project" value="UniProtKB-KW"/>
</dbReference>
<dbReference type="AlphaFoldDB" id="A0A8X8YF66"/>
<name>A0A8X8YF66_SALSN</name>
<sequence length="486" mass="54494">MFLKTATNAKIGLKFLCVGNRSLSVLGRESVRDLGSKDGELRVFIVAGEVSGDIIASRFMNSLRKLSPFPVRFTGVGGLMMSQQGLDTLFPMEDIAVMGIWELLPHLTKFRLRLNQTVESALTFQPHVVLTVDSKGFSFRFLKHLRARYGPQGLATPQHFHYVAPSFWAWRGGESRLKGLVGFVDHLFCILPFEAQICRSYGLPATFVGHPALEDVFDLKNNKCMDREWKVQGDAEEFRKKYGVPSGSKIISVLPGSRVQEVTRMLPIYARTLELIKDFFSELTVVIHVAPNKHVQDYISDTVHKWPVPVVLVPGGSTCTKYNAFSASQIALCTSGTVAVEMQLARLPCVVAYRANILTERFIRYKAKVPYISLPNIVLDSPIIPETLFEACTPPQLAPVLLELMHDESLRQQQITAANKFLSLLNPQQKVDADSICNPSFEYTPSPLRAHFMEVGWADLSMEEEPLIDFDARLHQAINSFYALFP</sequence>
<keyword evidence="4" id="KW-0328">Glycosyltransferase</keyword>
<accession>A0A8X8YF66</accession>
<dbReference type="Proteomes" id="UP000298416">
    <property type="component" value="Unassembled WGS sequence"/>
</dbReference>
<dbReference type="GO" id="GO:0016020">
    <property type="term" value="C:membrane"/>
    <property type="evidence" value="ECO:0007669"/>
    <property type="project" value="GOC"/>
</dbReference>
<dbReference type="PANTHER" id="PTHR30372">
    <property type="entry name" value="LIPID-A-DISACCHARIDE SYNTHASE"/>
    <property type="match status" value="1"/>
</dbReference>
<dbReference type="EMBL" id="PNBA02000003">
    <property type="protein sequence ID" value="KAG6430284.1"/>
    <property type="molecule type" value="Genomic_DNA"/>
</dbReference>
<evidence type="ECO:0000256" key="6">
    <source>
        <dbReference type="ARBA" id="ARBA00023098"/>
    </source>
</evidence>
<gene>
    <name evidence="8" type="ORF">SASPL_108348</name>
</gene>
<evidence type="ECO:0000256" key="5">
    <source>
        <dbReference type="ARBA" id="ARBA00022679"/>
    </source>
</evidence>
<evidence type="ECO:0000256" key="4">
    <source>
        <dbReference type="ARBA" id="ARBA00022676"/>
    </source>
</evidence>
<evidence type="ECO:0000256" key="1">
    <source>
        <dbReference type="ARBA" id="ARBA00012687"/>
    </source>
</evidence>
<keyword evidence="5" id="KW-0808">Transferase</keyword>
<organism evidence="8">
    <name type="scientific">Salvia splendens</name>
    <name type="common">Scarlet sage</name>
    <dbReference type="NCBI Taxonomy" id="180675"/>
    <lineage>
        <taxon>Eukaryota</taxon>
        <taxon>Viridiplantae</taxon>
        <taxon>Streptophyta</taxon>
        <taxon>Embryophyta</taxon>
        <taxon>Tracheophyta</taxon>
        <taxon>Spermatophyta</taxon>
        <taxon>Magnoliopsida</taxon>
        <taxon>eudicotyledons</taxon>
        <taxon>Gunneridae</taxon>
        <taxon>Pentapetalae</taxon>
        <taxon>asterids</taxon>
        <taxon>lamiids</taxon>
        <taxon>Lamiales</taxon>
        <taxon>Lamiaceae</taxon>
        <taxon>Nepetoideae</taxon>
        <taxon>Mentheae</taxon>
        <taxon>Salviinae</taxon>
        <taxon>Salvia</taxon>
        <taxon>Salvia subgen. Calosphace</taxon>
        <taxon>core Calosphace</taxon>
    </lineage>
</organism>
<reference evidence="8" key="2">
    <citation type="submission" date="2020-08" db="EMBL/GenBank/DDBJ databases">
        <title>Plant Genome Project.</title>
        <authorList>
            <person name="Zhang R.-G."/>
        </authorList>
    </citation>
    <scope>NUCLEOTIDE SEQUENCE</scope>
    <source>
        <strain evidence="8">Huo1</strain>
        <tissue evidence="8">Leaf</tissue>
    </source>
</reference>
<evidence type="ECO:0000256" key="7">
    <source>
        <dbReference type="ARBA" id="ARBA00048975"/>
    </source>
</evidence>
<dbReference type="NCBIfam" id="TIGR00215">
    <property type="entry name" value="lpxB"/>
    <property type="match status" value="1"/>
</dbReference>
<reference evidence="8" key="1">
    <citation type="submission" date="2018-01" db="EMBL/GenBank/DDBJ databases">
        <authorList>
            <person name="Mao J.F."/>
        </authorList>
    </citation>
    <scope>NUCLEOTIDE SEQUENCE</scope>
    <source>
        <strain evidence="8">Huo1</strain>
        <tissue evidence="8">Leaf</tissue>
    </source>
</reference>
<dbReference type="InterPro" id="IPR003835">
    <property type="entry name" value="Glyco_trans_19"/>
</dbReference>
<keyword evidence="2" id="KW-0444">Lipid biosynthesis</keyword>
<protein>
    <recommendedName>
        <fullName evidence="1">lipid-A-disaccharide synthase</fullName>
        <ecNumber evidence="1">2.4.1.182</ecNumber>
    </recommendedName>
</protein>
<dbReference type="EC" id="2.4.1.182" evidence="1"/>
<evidence type="ECO:0000256" key="2">
    <source>
        <dbReference type="ARBA" id="ARBA00022516"/>
    </source>
</evidence>
<dbReference type="PANTHER" id="PTHR30372:SF4">
    <property type="entry name" value="LIPID-A-DISACCHARIDE SYNTHASE, MITOCHONDRIAL-RELATED"/>
    <property type="match status" value="1"/>
</dbReference>
<keyword evidence="9" id="KW-1185">Reference proteome</keyword>
<dbReference type="GO" id="GO:0008915">
    <property type="term" value="F:lipid-A-disaccharide synthase activity"/>
    <property type="evidence" value="ECO:0007669"/>
    <property type="project" value="UniProtKB-EC"/>
</dbReference>
<evidence type="ECO:0000256" key="3">
    <source>
        <dbReference type="ARBA" id="ARBA00022556"/>
    </source>
</evidence>
<evidence type="ECO:0000313" key="9">
    <source>
        <dbReference type="Proteomes" id="UP000298416"/>
    </source>
</evidence>
<keyword evidence="6" id="KW-0443">Lipid metabolism</keyword>